<name>A0A086Z292_9BIFI</name>
<protein>
    <recommendedName>
        <fullName evidence="3">Zinc-ribbon domain-containing protein</fullName>
    </recommendedName>
</protein>
<feature type="compositionally biased region" description="Low complexity" evidence="1">
    <location>
        <begin position="237"/>
        <end position="248"/>
    </location>
</feature>
<evidence type="ECO:0000256" key="2">
    <source>
        <dbReference type="SAM" id="Phobius"/>
    </source>
</evidence>
<evidence type="ECO:0000259" key="3">
    <source>
        <dbReference type="Pfam" id="PF13240"/>
    </source>
</evidence>
<evidence type="ECO:0000313" key="5">
    <source>
        <dbReference type="Proteomes" id="UP000029015"/>
    </source>
</evidence>
<dbReference type="Pfam" id="PF13240">
    <property type="entry name" value="Zn_Ribbon_1"/>
    <property type="match status" value="1"/>
</dbReference>
<keyword evidence="5" id="KW-1185">Reference proteome</keyword>
<keyword evidence="2" id="KW-0812">Transmembrane</keyword>
<evidence type="ECO:0000256" key="1">
    <source>
        <dbReference type="SAM" id="MobiDB-lite"/>
    </source>
</evidence>
<dbReference type="STRING" id="1437605.AB656_05055"/>
<accession>A0A086Z292</accession>
<feature type="transmembrane region" description="Helical" evidence="2">
    <location>
        <begin position="73"/>
        <end position="93"/>
    </location>
</feature>
<keyword evidence="2" id="KW-1133">Transmembrane helix</keyword>
<dbReference type="EMBL" id="JGYK01000001">
    <property type="protein sequence ID" value="KFI40642.1"/>
    <property type="molecule type" value="Genomic_DNA"/>
</dbReference>
<proteinExistence type="predicted"/>
<dbReference type="AlphaFoldDB" id="A0A086Z292"/>
<reference evidence="4 5" key="1">
    <citation type="submission" date="2014-03" db="EMBL/GenBank/DDBJ databases">
        <title>Genomics of Bifidobacteria.</title>
        <authorList>
            <person name="Ventura M."/>
            <person name="Milani C."/>
            <person name="Lugli G.A."/>
        </authorList>
    </citation>
    <scope>NUCLEOTIDE SEQUENCE [LARGE SCALE GENOMIC DNA]</scope>
    <source>
        <strain evidence="4 5">DSM 22766</strain>
    </source>
</reference>
<gene>
    <name evidence="4" type="ORF">BACT_1346</name>
</gene>
<keyword evidence="2" id="KW-0472">Membrane</keyword>
<evidence type="ECO:0000313" key="4">
    <source>
        <dbReference type="EMBL" id="KFI40642.1"/>
    </source>
</evidence>
<feature type="region of interest" description="Disordered" evidence="1">
    <location>
        <begin position="230"/>
        <end position="254"/>
    </location>
</feature>
<dbReference type="InterPro" id="IPR026870">
    <property type="entry name" value="Zinc_ribbon_dom"/>
</dbReference>
<sequence>MYCTQCGAENHSGARFCLSCGQPLEPEEAQGAEQAMPGVSPAEDAVAAQPVAQARAQETVAIPVPHKTQRRTLVIWGVIIALIVILAGAYTVLKNTVFTPNGQINAYVSAISSGNYQRANQMVDPGVEQDSRVLLTNDYGKDASSRIKDAQVGTLVKDPKGAGYEVRISYVVNGVKQSKQLAVEPSGKRFLIFDSWRIASPLTTSIKVAAPKTIDTVTVNGIGVNLAKAGTDKQVVSPPSERSSSSDSDGTHYTSMDEYTLPVYPGVATVDLPQSKYIKDEAVKLNDSEKVAYVSPQATDALEQGILGQVQQRIDACTASSDLRKSGCDFSNGSFDGGGHPAYTNIRRTVASAPSLDKLDLSTGEFKTDLIHTGISYQYRFDEDDNWLNDTSSASGYLAGTFAIKNGELTVKIDDSSPSY</sequence>
<dbReference type="Proteomes" id="UP000029015">
    <property type="component" value="Unassembled WGS sequence"/>
</dbReference>
<organism evidence="4 5">
    <name type="scientific">Bifidobacterium actinocoloniiforme DSM 22766</name>
    <dbReference type="NCBI Taxonomy" id="1437605"/>
    <lineage>
        <taxon>Bacteria</taxon>
        <taxon>Bacillati</taxon>
        <taxon>Actinomycetota</taxon>
        <taxon>Actinomycetes</taxon>
        <taxon>Bifidobacteriales</taxon>
        <taxon>Bifidobacteriaceae</taxon>
        <taxon>Bifidobacterium</taxon>
    </lineage>
</organism>
<feature type="domain" description="Zinc-ribbon" evidence="3">
    <location>
        <begin position="2"/>
        <end position="24"/>
    </location>
</feature>
<dbReference type="eggNOG" id="COG3087">
    <property type="taxonomic scope" value="Bacteria"/>
</dbReference>
<comment type="caution">
    <text evidence="4">The sequence shown here is derived from an EMBL/GenBank/DDBJ whole genome shotgun (WGS) entry which is preliminary data.</text>
</comment>